<dbReference type="KEGG" id="mhf:MHF_1156"/>
<gene>
    <name evidence="1" type="ordered locus">MHF_1156</name>
</gene>
<organism evidence="1 2">
    <name type="scientific">Mycoplasma haemofelis (strain Ohio2)</name>
    <dbReference type="NCBI Taxonomy" id="859194"/>
    <lineage>
        <taxon>Bacteria</taxon>
        <taxon>Bacillati</taxon>
        <taxon>Mycoplasmatota</taxon>
        <taxon>Mollicutes</taxon>
        <taxon>Mycoplasmataceae</taxon>
        <taxon>Mycoplasma</taxon>
    </lineage>
</organism>
<dbReference type="STRING" id="859194.MHF_1156"/>
<proteinExistence type="predicted"/>
<evidence type="ECO:0000313" key="1">
    <source>
        <dbReference type="EMBL" id="AEG73398.1"/>
    </source>
</evidence>
<reference evidence="1 2" key="1">
    <citation type="journal article" date="2011" name="J. Bacteriol.">
        <title>Complete genome sequences of two hemotropic Mycoplasmas, Mycoplasma haemofelis strain Ohio2 and Mycoplasma suis strain Illinois.</title>
        <authorList>
            <person name="Messick J.B."/>
            <person name="Santos A.P."/>
            <person name="Guimaraes A.M."/>
        </authorList>
    </citation>
    <scope>NUCLEOTIDE SEQUENCE [LARGE SCALE GENOMIC DNA]</scope>
    <source>
        <strain evidence="1 2">Ohio2</strain>
    </source>
</reference>
<sequence>MSYAFVKITTVGGATVAAGGGVAVRTFLSPTSDDNLTTSYVKDAHNEEELTEEPQSEVVTEEKGITDLVETKTKEEPAVQQDIPKVEEIVSPKEESKKVVPPQCFIYEVKTPIRERDGSRKIKEILRRVEESKDTFLRTGKGWKSSTFKYEINKACSNDLKASKNVYVWLEGGAWQYSSGLQNPDWLKEADVKKPDNLKTN</sequence>
<protein>
    <submittedName>
        <fullName evidence="1">Uncharacterized protein</fullName>
    </submittedName>
</protein>
<dbReference type="BioCyc" id="MHAE859194:G1GR7-1150-MONOMER"/>
<reference key="2">
    <citation type="submission" date="2011-05" db="EMBL/GenBank/DDBJ databases">
        <title>The Genome of Mycoplasma haemofelis Strain Ohio2, a pathogenic hemoplasma of the cat.</title>
        <authorList>
            <person name="Santos A.P."/>
            <person name="Guimaraes A.M.S."/>
            <person name="SanMiguel P.J."/>
            <person name="Martin S.W."/>
            <person name="Messick J.B."/>
        </authorList>
    </citation>
    <scope>NUCLEOTIDE SEQUENCE</scope>
    <source>
        <strain>Ohio2</strain>
    </source>
</reference>
<dbReference type="HOGENOM" id="CLU_111546_0_0_14"/>
<evidence type="ECO:0000313" key="2">
    <source>
        <dbReference type="Proteomes" id="UP000007952"/>
    </source>
</evidence>
<dbReference type="EMBL" id="CP002808">
    <property type="protein sequence ID" value="AEG73398.1"/>
    <property type="molecule type" value="Genomic_DNA"/>
</dbReference>
<accession>F6FJP3</accession>
<name>F6FJP3_MYCHI</name>
<dbReference type="Proteomes" id="UP000007952">
    <property type="component" value="Chromosome"/>
</dbReference>
<dbReference type="AlphaFoldDB" id="F6FJP3"/>